<accession>A0A2N9J0Z4</accession>
<sequence length="64" mass="7242">MGICDRGANVTSRKRKDRGDVSESLAESIAKWEEYEFIINAAVTEVKNDNYLGDNGDEYLQGLW</sequence>
<proteinExistence type="predicted"/>
<name>A0A2N9J0Z4_FAGSY</name>
<protein>
    <submittedName>
        <fullName evidence="1">Uncharacterized protein</fullName>
    </submittedName>
</protein>
<organism evidence="1">
    <name type="scientific">Fagus sylvatica</name>
    <name type="common">Beechnut</name>
    <dbReference type="NCBI Taxonomy" id="28930"/>
    <lineage>
        <taxon>Eukaryota</taxon>
        <taxon>Viridiplantae</taxon>
        <taxon>Streptophyta</taxon>
        <taxon>Embryophyta</taxon>
        <taxon>Tracheophyta</taxon>
        <taxon>Spermatophyta</taxon>
        <taxon>Magnoliopsida</taxon>
        <taxon>eudicotyledons</taxon>
        <taxon>Gunneridae</taxon>
        <taxon>Pentapetalae</taxon>
        <taxon>rosids</taxon>
        <taxon>fabids</taxon>
        <taxon>Fagales</taxon>
        <taxon>Fagaceae</taxon>
        <taxon>Fagus</taxon>
    </lineage>
</organism>
<evidence type="ECO:0000313" key="1">
    <source>
        <dbReference type="EMBL" id="SPD31226.1"/>
    </source>
</evidence>
<gene>
    <name evidence="1" type="ORF">FSB_LOCUS59108</name>
</gene>
<dbReference type="AlphaFoldDB" id="A0A2N9J0Z4"/>
<dbReference type="EMBL" id="OIVN01006350">
    <property type="protein sequence ID" value="SPD31226.1"/>
    <property type="molecule type" value="Genomic_DNA"/>
</dbReference>
<reference evidence="1" key="1">
    <citation type="submission" date="2018-02" db="EMBL/GenBank/DDBJ databases">
        <authorList>
            <person name="Cohen D.B."/>
            <person name="Kent A.D."/>
        </authorList>
    </citation>
    <scope>NUCLEOTIDE SEQUENCE</scope>
</reference>